<name>A0ABP3TZY2_9CLOT</name>
<dbReference type="PANTHER" id="PTHR43613:SF1">
    <property type="entry name" value="ABC TRANSPORTER, ATP-BINDING PROTEIN"/>
    <property type="match status" value="1"/>
</dbReference>
<sequence length="268" mass="30035">MEWGNENIIEIRDLYMTFGEKEVLKGINLEVKKGEIIGYIGPNGAGKSTTVKIMLGLIEGYNGEIKIFGESINKGIIEYKRKIGYVPETAEIYDSLTAEEYLTFVGELYGLSSDKVEDKAKRLMKIFGIESAYNSRISSYSKGMKQKIVIISSLIHNPDILFLDEPLSGLDANTVMIVKEILSKLAKRGKTIFYSSHIMEVVEKISSRIVLLNNGEIVADGSFEDLKNTCSEGSLEQIFNQLTGFNNHENIAEEFVSIIEEGENHERI</sequence>
<evidence type="ECO:0000256" key="2">
    <source>
        <dbReference type="ARBA" id="ARBA00022840"/>
    </source>
</evidence>
<evidence type="ECO:0000256" key="1">
    <source>
        <dbReference type="ARBA" id="ARBA00022741"/>
    </source>
</evidence>
<dbReference type="Pfam" id="PF00005">
    <property type="entry name" value="ABC_tran"/>
    <property type="match status" value="1"/>
</dbReference>
<organism evidence="4 5">
    <name type="scientific">Clostridium malenominatum</name>
    <dbReference type="NCBI Taxonomy" id="1539"/>
    <lineage>
        <taxon>Bacteria</taxon>
        <taxon>Bacillati</taxon>
        <taxon>Bacillota</taxon>
        <taxon>Clostridia</taxon>
        <taxon>Eubacteriales</taxon>
        <taxon>Clostridiaceae</taxon>
        <taxon>Clostridium</taxon>
    </lineage>
</organism>
<dbReference type="RefSeq" id="WP_343766809.1">
    <property type="nucleotide sequence ID" value="NZ_BAAACF010000001.1"/>
</dbReference>
<dbReference type="Gene3D" id="3.40.50.300">
    <property type="entry name" value="P-loop containing nucleotide triphosphate hydrolases"/>
    <property type="match status" value="1"/>
</dbReference>
<dbReference type="InterPro" id="IPR017871">
    <property type="entry name" value="ABC_transporter-like_CS"/>
</dbReference>
<dbReference type="InterPro" id="IPR003593">
    <property type="entry name" value="AAA+_ATPase"/>
</dbReference>
<proteinExistence type="predicted"/>
<dbReference type="InterPro" id="IPR003439">
    <property type="entry name" value="ABC_transporter-like_ATP-bd"/>
</dbReference>
<dbReference type="SUPFAM" id="SSF52540">
    <property type="entry name" value="P-loop containing nucleoside triphosphate hydrolases"/>
    <property type="match status" value="1"/>
</dbReference>
<reference evidence="5" key="1">
    <citation type="journal article" date="2019" name="Int. J. Syst. Evol. Microbiol.">
        <title>The Global Catalogue of Microorganisms (GCM) 10K type strain sequencing project: providing services to taxonomists for standard genome sequencing and annotation.</title>
        <authorList>
            <consortium name="The Broad Institute Genomics Platform"/>
            <consortium name="The Broad Institute Genome Sequencing Center for Infectious Disease"/>
            <person name="Wu L."/>
            <person name="Ma J."/>
        </authorList>
    </citation>
    <scope>NUCLEOTIDE SEQUENCE [LARGE SCALE GENOMIC DNA]</scope>
    <source>
        <strain evidence="5">JCM 1405</strain>
    </source>
</reference>
<evidence type="ECO:0000259" key="3">
    <source>
        <dbReference type="PROSITE" id="PS50893"/>
    </source>
</evidence>
<dbReference type="PROSITE" id="PS00211">
    <property type="entry name" value="ABC_TRANSPORTER_1"/>
    <property type="match status" value="1"/>
</dbReference>
<keyword evidence="5" id="KW-1185">Reference proteome</keyword>
<dbReference type="PROSITE" id="PS50893">
    <property type="entry name" value="ABC_TRANSPORTER_2"/>
    <property type="match status" value="1"/>
</dbReference>
<feature type="domain" description="ABC transporter" evidence="3">
    <location>
        <begin position="9"/>
        <end position="239"/>
    </location>
</feature>
<dbReference type="InterPro" id="IPR027417">
    <property type="entry name" value="P-loop_NTPase"/>
</dbReference>
<dbReference type="PANTHER" id="PTHR43613">
    <property type="entry name" value="ABC TRANSPORTER, ATP-BINDING PROTEIN"/>
    <property type="match status" value="1"/>
</dbReference>
<evidence type="ECO:0000313" key="5">
    <source>
        <dbReference type="Proteomes" id="UP001500339"/>
    </source>
</evidence>
<comment type="caution">
    <text evidence="4">The sequence shown here is derived from an EMBL/GenBank/DDBJ whole genome shotgun (WGS) entry which is preliminary data.</text>
</comment>
<dbReference type="CDD" id="cd03230">
    <property type="entry name" value="ABC_DR_subfamily_A"/>
    <property type="match status" value="1"/>
</dbReference>
<dbReference type="SMART" id="SM00382">
    <property type="entry name" value="AAA"/>
    <property type="match status" value="1"/>
</dbReference>
<accession>A0ABP3TZY2</accession>
<gene>
    <name evidence="4" type="ORF">GCM10008905_07500</name>
</gene>
<dbReference type="Proteomes" id="UP001500339">
    <property type="component" value="Unassembled WGS sequence"/>
</dbReference>
<dbReference type="EMBL" id="BAAACF010000001">
    <property type="protein sequence ID" value="GAA0719436.1"/>
    <property type="molecule type" value="Genomic_DNA"/>
</dbReference>
<protein>
    <submittedName>
        <fullName evidence="4">ABC transporter ATP-binding protein</fullName>
    </submittedName>
</protein>
<evidence type="ECO:0000313" key="4">
    <source>
        <dbReference type="EMBL" id="GAA0719436.1"/>
    </source>
</evidence>
<keyword evidence="1" id="KW-0547">Nucleotide-binding</keyword>
<keyword evidence="2 4" id="KW-0067">ATP-binding</keyword>
<dbReference type="GO" id="GO:0005524">
    <property type="term" value="F:ATP binding"/>
    <property type="evidence" value="ECO:0007669"/>
    <property type="project" value="UniProtKB-KW"/>
</dbReference>